<feature type="active site" description="Proton donor/acceptor" evidence="7">
    <location>
        <position position="145"/>
    </location>
</feature>
<dbReference type="OrthoDB" id="9809748at2"/>
<dbReference type="CDD" id="cd16913">
    <property type="entry name" value="YkuD_like"/>
    <property type="match status" value="1"/>
</dbReference>
<dbReference type="eggNOG" id="COG3034">
    <property type="taxonomic scope" value="Bacteria"/>
</dbReference>
<proteinExistence type="inferred from homology"/>
<dbReference type="GO" id="GO:0016740">
    <property type="term" value="F:transferase activity"/>
    <property type="evidence" value="ECO:0007669"/>
    <property type="project" value="UniProtKB-KW"/>
</dbReference>
<comment type="caution">
    <text evidence="9">The sequence shown here is derived from an EMBL/GenBank/DDBJ whole genome shotgun (WGS) entry which is preliminary data.</text>
</comment>
<dbReference type="Pfam" id="PF03734">
    <property type="entry name" value="YkuD"/>
    <property type="match status" value="1"/>
</dbReference>
<evidence type="ECO:0000256" key="2">
    <source>
        <dbReference type="ARBA" id="ARBA00005992"/>
    </source>
</evidence>
<dbReference type="GO" id="GO:0009252">
    <property type="term" value="P:peptidoglycan biosynthetic process"/>
    <property type="evidence" value="ECO:0007669"/>
    <property type="project" value="UniProtKB-UniPathway"/>
</dbReference>
<name>N8Y5T3_9GAMM</name>
<dbReference type="Gene3D" id="2.40.440.10">
    <property type="entry name" value="L,D-transpeptidase catalytic domain-like"/>
    <property type="match status" value="1"/>
</dbReference>
<dbReference type="HOGENOM" id="CLU_102842_0_0_6"/>
<keyword evidence="4 7" id="KW-0133">Cell shape</keyword>
<evidence type="ECO:0000256" key="4">
    <source>
        <dbReference type="ARBA" id="ARBA00022960"/>
    </source>
</evidence>
<evidence type="ECO:0000259" key="8">
    <source>
        <dbReference type="PROSITE" id="PS52029"/>
    </source>
</evidence>
<dbReference type="Proteomes" id="UP000013117">
    <property type="component" value="Unassembled WGS sequence"/>
</dbReference>
<comment type="similarity">
    <text evidence="2">Belongs to the YkuD family.</text>
</comment>
<evidence type="ECO:0000256" key="7">
    <source>
        <dbReference type="PROSITE-ProRule" id="PRU01373"/>
    </source>
</evidence>
<dbReference type="RefSeq" id="WP_004867374.1">
    <property type="nucleotide sequence ID" value="NZ_ASYY01000045.1"/>
</dbReference>
<evidence type="ECO:0000256" key="5">
    <source>
        <dbReference type="ARBA" id="ARBA00022984"/>
    </source>
</evidence>
<dbReference type="UniPathway" id="UPA00219"/>
<reference evidence="9 10" key="1">
    <citation type="submission" date="2013-02" db="EMBL/GenBank/DDBJ databases">
        <title>The Genome Sequence of Acinetobacter gerneri CIP 107464.</title>
        <authorList>
            <consortium name="The Broad Institute Genome Sequencing Platform"/>
            <consortium name="The Broad Institute Genome Sequencing Center for Infectious Disease"/>
            <person name="Cerqueira G."/>
            <person name="Feldgarden M."/>
            <person name="Courvalin P."/>
            <person name="Perichon B."/>
            <person name="Grillot-Courvalin C."/>
            <person name="Clermont D."/>
            <person name="Rocha E."/>
            <person name="Yoon E.-J."/>
            <person name="Nemec A."/>
            <person name="Walker B."/>
            <person name="Young S.K."/>
            <person name="Zeng Q."/>
            <person name="Gargeya S."/>
            <person name="Fitzgerald M."/>
            <person name="Haas B."/>
            <person name="Abouelleil A."/>
            <person name="Alvarado L."/>
            <person name="Arachchi H.M."/>
            <person name="Berlin A.M."/>
            <person name="Chapman S.B."/>
            <person name="Dewar J."/>
            <person name="Goldberg J."/>
            <person name="Griggs A."/>
            <person name="Gujja S."/>
            <person name="Hansen M."/>
            <person name="Howarth C."/>
            <person name="Imamovic A."/>
            <person name="Larimer J."/>
            <person name="McCowan C."/>
            <person name="Murphy C."/>
            <person name="Neiman D."/>
            <person name="Pearson M."/>
            <person name="Priest M."/>
            <person name="Roberts A."/>
            <person name="Saif S."/>
            <person name="Shea T."/>
            <person name="Sisk P."/>
            <person name="Sykes S."/>
            <person name="Wortman J."/>
            <person name="Nusbaum C."/>
            <person name="Birren B."/>
        </authorList>
    </citation>
    <scope>NUCLEOTIDE SEQUENCE [LARGE SCALE GENOMIC DNA]</scope>
    <source>
        <strain evidence="9 10">CIP 107464</strain>
    </source>
</reference>
<accession>N8Y5T3</accession>
<feature type="domain" description="L,D-TPase catalytic" evidence="8">
    <location>
        <begin position="55"/>
        <end position="195"/>
    </location>
</feature>
<evidence type="ECO:0000313" key="9">
    <source>
        <dbReference type="EMBL" id="ENV32077.1"/>
    </source>
</evidence>
<dbReference type="GO" id="GO:0071555">
    <property type="term" value="P:cell wall organization"/>
    <property type="evidence" value="ECO:0007669"/>
    <property type="project" value="UniProtKB-UniRule"/>
</dbReference>
<evidence type="ECO:0000256" key="1">
    <source>
        <dbReference type="ARBA" id="ARBA00004752"/>
    </source>
</evidence>
<evidence type="ECO:0000313" key="10">
    <source>
        <dbReference type="Proteomes" id="UP000013117"/>
    </source>
</evidence>
<evidence type="ECO:0000256" key="6">
    <source>
        <dbReference type="ARBA" id="ARBA00023316"/>
    </source>
</evidence>
<sequence length="196" mass="22521">MKKYKLVLAALIVILLSVSLYAYKSYNRFIPTTNIALQTLTQQQMADIRKQTPITELRVYKSKRTLELVSHDQIIRTYPMRLGFDPLGHKKQEGDGKTPEGRYSLDWRNPNSAFYKSFHISYPNEQDKAQAKARGVSPGGDVMIHGSTTSKINNLPEMMNYLPQKDWTFGCIAIRNVDIDELWTLVDDHTPIIIYP</sequence>
<gene>
    <name evidence="9" type="ORF">F960_03462</name>
</gene>
<dbReference type="STRING" id="202952.GCA_000747725_03522"/>
<dbReference type="GO" id="GO:0004180">
    <property type="term" value="F:carboxypeptidase activity"/>
    <property type="evidence" value="ECO:0007669"/>
    <property type="project" value="UniProtKB-ARBA"/>
</dbReference>
<organism evidence="9 10">
    <name type="scientific">Acinetobacter gerneri DSM 14967 = CIP 107464 = MTCC 9824</name>
    <dbReference type="NCBI Taxonomy" id="1120926"/>
    <lineage>
        <taxon>Bacteria</taxon>
        <taxon>Pseudomonadati</taxon>
        <taxon>Pseudomonadota</taxon>
        <taxon>Gammaproteobacteria</taxon>
        <taxon>Moraxellales</taxon>
        <taxon>Moraxellaceae</taxon>
        <taxon>Acinetobacter</taxon>
    </lineage>
</organism>
<keyword evidence="10" id="KW-1185">Reference proteome</keyword>
<dbReference type="PANTHER" id="PTHR36699:SF1">
    <property type="entry name" value="L,D-TRANSPEPTIDASE YAFK-RELATED"/>
    <property type="match status" value="1"/>
</dbReference>
<protein>
    <recommendedName>
        <fullName evidence="8">L,D-TPase catalytic domain-containing protein</fullName>
    </recommendedName>
</protein>
<dbReference type="SUPFAM" id="SSF141523">
    <property type="entry name" value="L,D-transpeptidase catalytic domain-like"/>
    <property type="match status" value="1"/>
</dbReference>
<dbReference type="PATRIC" id="fig|1120926.3.peg.3357"/>
<keyword evidence="5 7" id="KW-0573">Peptidoglycan synthesis</keyword>
<dbReference type="PANTHER" id="PTHR36699">
    <property type="entry name" value="LD-TRANSPEPTIDASE"/>
    <property type="match status" value="1"/>
</dbReference>
<dbReference type="GO" id="GO:0008360">
    <property type="term" value="P:regulation of cell shape"/>
    <property type="evidence" value="ECO:0007669"/>
    <property type="project" value="UniProtKB-UniRule"/>
</dbReference>
<comment type="pathway">
    <text evidence="1 7">Cell wall biogenesis; peptidoglycan biosynthesis.</text>
</comment>
<dbReference type="PROSITE" id="PS52029">
    <property type="entry name" value="LD_TPASE"/>
    <property type="match status" value="1"/>
</dbReference>
<dbReference type="AlphaFoldDB" id="N8Y5T3"/>
<dbReference type="InterPro" id="IPR038063">
    <property type="entry name" value="Transpep_catalytic_dom"/>
</dbReference>
<evidence type="ECO:0000256" key="3">
    <source>
        <dbReference type="ARBA" id="ARBA00022679"/>
    </source>
</evidence>
<keyword evidence="3" id="KW-0808">Transferase</keyword>
<dbReference type="EMBL" id="APPN01000080">
    <property type="protein sequence ID" value="ENV32077.1"/>
    <property type="molecule type" value="Genomic_DNA"/>
</dbReference>
<keyword evidence="6 7" id="KW-0961">Cell wall biogenesis/degradation</keyword>
<dbReference type="InterPro" id="IPR005490">
    <property type="entry name" value="LD_TPept_cat_dom"/>
</dbReference>
<feature type="active site" description="Nucleophile" evidence="7">
    <location>
        <position position="171"/>
    </location>
</feature>
<dbReference type="GeneID" id="84210726"/>